<reference evidence="2" key="1">
    <citation type="submission" date="2021-06" db="EMBL/GenBank/DDBJ databases">
        <title>Sequencing of actinobacteria type strains.</title>
        <authorList>
            <person name="Nguyen G.-S."/>
            <person name="Wentzel A."/>
        </authorList>
    </citation>
    <scope>NUCLEOTIDE SEQUENCE</scope>
    <source>
        <strain evidence="2">P38-E01</strain>
    </source>
</reference>
<name>A0A949JL72_9ACTN</name>
<keyword evidence="3" id="KW-1185">Reference proteome</keyword>
<proteinExistence type="predicted"/>
<accession>A0A949JL72</accession>
<dbReference type="Gene3D" id="3.40.50.150">
    <property type="entry name" value="Vaccinia Virus protein VP39"/>
    <property type="match status" value="1"/>
</dbReference>
<evidence type="ECO:0000259" key="1">
    <source>
        <dbReference type="Pfam" id="PF13649"/>
    </source>
</evidence>
<dbReference type="Pfam" id="PF13649">
    <property type="entry name" value="Methyltransf_25"/>
    <property type="match status" value="1"/>
</dbReference>
<dbReference type="RefSeq" id="WP_211039933.1">
    <property type="nucleotide sequence ID" value="NZ_JAELVF020000004.1"/>
</dbReference>
<dbReference type="AlphaFoldDB" id="A0A949JL72"/>
<feature type="domain" description="Methyltransferase" evidence="1">
    <location>
        <begin position="67"/>
        <end position="154"/>
    </location>
</feature>
<keyword evidence="2" id="KW-0489">Methyltransferase</keyword>
<organism evidence="2 3">
    <name type="scientific">Streptomyces tardus</name>
    <dbReference type="NCBI Taxonomy" id="2780544"/>
    <lineage>
        <taxon>Bacteria</taxon>
        <taxon>Bacillati</taxon>
        <taxon>Actinomycetota</taxon>
        <taxon>Actinomycetes</taxon>
        <taxon>Kitasatosporales</taxon>
        <taxon>Streptomycetaceae</taxon>
        <taxon>Streptomyces</taxon>
    </lineage>
</organism>
<dbReference type="InterPro" id="IPR029063">
    <property type="entry name" value="SAM-dependent_MTases_sf"/>
</dbReference>
<dbReference type="EMBL" id="JAELVF020000004">
    <property type="protein sequence ID" value="MBU7600765.1"/>
    <property type="molecule type" value="Genomic_DNA"/>
</dbReference>
<gene>
    <name evidence="2" type="ORF">JGS22_024855</name>
</gene>
<dbReference type="CDD" id="cd02440">
    <property type="entry name" value="AdoMet_MTases"/>
    <property type="match status" value="1"/>
</dbReference>
<sequence length="232" mass="24624">MTATSPQQPGDELSWRTDPYSDALREGRGPLYLRRTDGWLLPLEVERWCGGADAADMTVLRRCRGSVVDLGCGPGRLVAALAALGHPALGIDASPAAVHRARRRGGAALCRSVFDPLPAEGGWGSAILLDGNIGIGGDPEALLGRVRDILAPEGTLLAEAAPTEVEERVEVRLDDGNGGSGPVFPWARIGVPALRKRALAAGWEVLEEWSCRERYFFNLRPLDDAGGAAEPG</sequence>
<dbReference type="SUPFAM" id="SSF53335">
    <property type="entry name" value="S-adenosyl-L-methionine-dependent methyltransferases"/>
    <property type="match status" value="1"/>
</dbReference>
<dbReference type="Proteomes" id="UP000694501">
    <property type="component" value="Unassembled WGS sequence"/>
</dbReference>
<evidence type="ECO:0000313" key="2">
    <source>
        <dbReference type="EMBL" id="MBU7600765.1"/>
    </source>
</evidence>
<protein>
    <submittedName>
        <fullName evidence="2">Class I SAM-dependent methyltransferase</fullName>
    </submittedName>
</protein>
<dbReference type="GO" id="GO:0032259">
    <property type="term" value="P:methylation"/>
    <property type="evidence" value="ECO:0007669"/>
    <property type="project" value="UniProtKB-KW"/>
</dbReference>
<dbReference type="InterPro" id="IPR041698">
    <property type="entry name" value="Methyltransf_25"/>
</dbReference>
<keyword evidence="2" id="KW-0808">Transferase</keyword>
<dbReference type="GO" id="GO:0008168">
    <property type="term" value="F:methyltransferase activity"/>
    <property type="evidence" value="ECO:0007669"/>
    <property type="project" value="UniProtKB-KW"/>
</dbReference>
<evidence type="ECO:0000313" key="3">
    <source>
        <dbReference type="Proteomes" id="UP000694501"/>
    </source>
</evidence>
<comment type="caution">
    <text evidence="2">The sequence shown here is derived from an EMBL/GenBank/DDBJ whole genome shotgun (WGS) entry which is preliminary data.</text>
</comment>